<protein>
    <submittedName>
        <fullName evidence="1">Uncharacterized protein</fullName>
    </submittedName>
</protein>
<reference evidence="1" key="1">
    <citation type="submission" date="2014-09" db="EMBL/GenBank/DDBJ databases">
        <authorList>
            <person name="Magalhaes I.L.F."/>
            <person name="Oliveira U."/>
            <person name="Santos F.R."/>
            <person name="Vidigal T.H.D.A."/>
            <person name="Brescovit A.D."/>
            <person name="Santos A.J."/>
        </authorList>
    </citation>
    <scope>NUCLEOTIDE SEQUENCE</scope>
    <source>
        <tissue evidence="1">Shoot tissue taken approximately 20 cm above the soil surface</tissue>
    </source>
</reference>
<evidence type="ECO:0000313" key="1">
    <source>
        <dbReference type="EMBL" id="JAE15718.1"/>
    </source>
</evidence>
<reference evidence="1" key="2">
    <citation type="journal article" date="2015" name="Data Brief">
        <title>Shoot transcriptome of the giant reed, Arundo donax.</title>
        <authorList>
            <person name="Barrero R.A."/>
            <person name="Guerrero F.D."/>
            <person name="Moolhuijzen P."/>
            <person name="Goolsby J.A."/>
            <person name="Tidwell J."/>
            <person name="Bellgard S.E."/>
            <person name="Bellgard M.I."/>
        </authorList>
    </citation>
    <scope>NUCLEOTIDE SEQUENCE</scope>
    <source>
        <tissue evidence="1">Shoot tissue taken approximately 20 cm above the soil surface</tissue>
    </source>
</reference>
<dbReference type="AlphaFoldDB" id="A0A0A9G4Y6"/>
<dbReference type="EMBL" id="GBRH01182178">
    <property type="protein sequence ID" value="JAE15718.1"/>
    <property type="molecule type" value="Transcribed_RNA"/>
</dbReference>
<name>A0A0A9G4Y6_ARUDO</name>
<accession>A0A0A9G4Y6</accession>
<sequence length="82" mass="9460">MWSTNPGSNNLFLNSWKLISFVDEPWGKDDNIRPRKSRGARSSWNFFTTSSWKFHLSFELESFLESDLSLPSPVGFSCFSFG</sequence>
<organism evidence="1">
    <name type="scientific">Arundo donax</name>
    <name type="common">Giant reed</name>
    <name type="synonym">Donax arundinaceus</name>
    <dbReference type="NCBI Taxonomy" id="35708"/>
    <lineage>
        <taxon>Eukaryota</taxon>
        <taxon>Viridiplantae</taxon>
        <taxon>Streptophyta</taxon>
        <taxon>Embryophyta</taxon>
        <taxon>Tracheophyta</taxon>
        <taxon>Spermatophyta</taxon>
        <taxon>Magnoliopsida</taxon>
        <taxon>Liliopsida</taxon>
        <taxon>Poales</taxon>
        <taxon>Poaceae</taxon>
        <taxon>PACMAD clade</taxon>
        <taxon>Arundinoideae</taxon>
        <taxon>Arundineae</taxon>
        <taxon>Arundo</taxon>
    </lineage>
</organism>
<proteinExistence type="predicted"/>